<accession>A0A364JXD3</accession>
<evidence type="ECO:0008006" key="5">
    <source>
        <dbReference type="Google" id="ProtNLM"/>
    </source>
</evidence>
<organism evidence="3 4">
    <name type="scientific">Falsochrobactrum ovis</name>
    <dbReference type="NCBI Taxonomy" id="1293442"/>
    <lineage>
        <taxon>Bacteria</taxon>
        <taxon>Pseudomonadati</taxon>
        <taxon>Pseudomonadota</taxon>
        <taxon>Alphaproteobacteria</taxon>
        <taxon>Hyphomicrobiales</taxon>
        <taxon>Brucellaceae</taxon>
        <taxon>Falsochrobactrum</taxon>
    </lineage>
</organism>
<feature type="region of interest" description="Disordered" evidence="1">
    <location>
        <begin position="20"/>
        <end position="60"/>
    </location>
</feature>
<dbReference type="Proteomes" id="UP000249453">
    <property type="component" value="Unassembled WGS sequence"/>
</dbReference>
<keyword evidence="2" id="KW-0732">Signal</keyword>
<keyword evidence="4" id="KW-1185">Reference proteome</keyword>
<dbReference type="EMBL" id="QLMK01000002">
    <property type="protein sequence ID" value="RAK32124.1"/>
    <property type="molecule type" value="Genomic_DNA"/>
</dbReference>
<dbReference type="AlphaFoldDB" id="A0A364JXD3"/>
<reference evidence="3 4" key="1">
    <citation type="submission" date="2018-06" db="EMBL/GenBank/DDBJ databases">
        <title>Genomic Encyclopedia of Type Strains, Phase IV (KMG-IV): sequencing the most valuable type-strain genomes for metagenomic binning, comparative biology and taxonomic classification.</title>
        <authorList>
            <person name="Goeker M."/>
        </authorList>
    </citation>
    <scope>NUCLEOTIDE SEQUENCE [LARGE SCALE GENOMIC DNA]</scope>
    <source>
        <strain evidence="3 4">DSM 26720</strain>
    </source>
</reference>
<proteinExistence type="predicted"/>
<feature type="compositionally biased region" description="Low complexity" evidence="1">
    <location>
        <begin position="28"/>
        <end position="60"/>
    </location>
</feature>
<comment type="caution">
    <text evidence="3">The sequence shown here is derived from an EMBL/GenBank/DDBJ whole genome shotgun (WGS) entry which is preliminary data.</text>
</comment>
<sequence length="60" mass="5865">MKKILITSIAALSFLAIAGCNDNSSDNATPPATTPEAPADGNTTPPATPATPDTGTAPAN</sequence>
<dbReference type="RefSeq" id="WP_111574377.1">
    <property type="nucleotide sequence ID" value="NZ_JBHEEY010000003.1"/>
</dbReference>
<feature type="signal peptide" evidence="2">
    <location>
        <begin position="1"/>
        <end position="18"/>
    </location>
</feature>
<evidence type="ECO:0000313" key="3">
    <source>
        <dbReference type="EMBL" id="RAK32124.1"/>
    </source>
</evidence>
<name>A0A364JXD3_9HYPH</name>
<gene>
    <name evidence="3" type="ORF">C7374_102120</name>
</gene>
<evidence type="ECO:0000313" key="4">
    <source>
        <dbReference type="Proteomes" id="UP000249453"/>
    </source>
</evidence>
<protein>
    <recommendedName>
        <fullName evidence="5">Lipoprotein</fullName>
    </recommendedName>
</protein>
<evidence type="ECO:0000256" key="2">
    <source>
        <dbReference type="SAM" id="SignalP"/>
    </source>
</evidence>
<feature type="chain" id="PRO_5016710314" description="Lipoprotein" evidence="2">
    <location>
        <begin position="19"/>
        <end position="60"/>
    </location>
</feature>
<dbReference type="PROSITE" id="PS51257">
    <property type="entry name" value="PROKAR_LIPOPROTEIN"/>
    <property type="match status" value="1"/>
</dbReference>
<evidence type="ECO:0000256" key="1">
    <source>
        <dbReference type="SAM" id="MobiDB-lite"/>
    </source>
</evidence>